<evidence type="ECO:0000256" key="2">
    <source>
        <dbReference type="SAM" id="MobiDB-lite"/>
    </source>
</evidence>
<feature type="repeat" description="TPR" evidence="1">
    <location>
        <begin position="35"/>
        <end position="68"/>
    </location>
</feature>
<dbReference type="PANTHER" id="PTHR46014">
    <property type="entry name" value="TETRATRICOPEPTIDE REPEAT PROTEIN 1"/>
    <property type="match status" value="1"/>
</dbReference>
<comment type="caution">
    <text evidence="3">The sequence shown here is derived from an EMBL/GenBank/DDBJ whole genome shotgun (WGS) entry which is preliminary data.</text>
</comment>
<dbReference type="SMART" id="SM00028">
    <property type="entry name" value="TPR"/>
    <property type="match status" value="1"/>
</dbReference>
<dbReference type="EMBL" id="JARBDR010000246">
    <property type="protein sequence ID" value="KAJ8317275.1"/>
    <property type="molecule type" value="Genomic_DNA"/>
</dbReference>
<name>A0ABQ9FLW9_TEGGR</name>
<dbReference type="SUPFAM" id="SSF48452">
    <property type="entry name" value="TPR-like"/>
    <property type="match status" value="1"/>
</dbReference>
<protein>
    <recommendedName>
        <fullName evidence="5">Tetratricopeptide repeat protein 1</fullName>
    </recommendedName>
</protein>
<gene>
    <name evidence="3" type="ORF">KUTeg_005179</name>
</gene>
<reference evidence="3 4" key="1">
    <citation type="submission" date="2022-12" db="EMBL/GenBank/DDBJ databases">
        <title>Chromosome-level genome of Tegillarca granosa.</title>
        <authorList>
            <person name="Kim J."/>
        </authorList>
    </citation>
    <scope>NUCLEOTIDE SEQUENCE [LARGE SCALE GENOMIC DNA]</scope>
    <source>
        <strain evidence="3">Teg-2019</strain>
        <tissue evidence="3">Adductor muscle</tissue>
    </source>
</reference>
<accession>A0ABQ9FLW9</accession>
<proteinExistence type="predicted"/>
<organism evidence="3 4">
    <name type="scientific">Tegillarca granosa</name>
    <name type="common">Malaysian cockle</name>
    <name type="synonym">Anadara granosa</name>
    <dbReference type="NCBI Taxonomy" id="220873"/>
    <lineage>
        <taxon>Eukaryota</taxon>
        <taxon>Metazoa</taxon>
        <taxon>Spiralia</taxon>
        <taxon>Lophotrochozoa</taxon>
        <taxon>Mollusca</taxon>
        <taxon>Bivalvia</taxon>
        <taxon>Autobranchia</taxon>
        <taxon>Pteriomorphia</taxon>
        <taxon>Arcoida</taxon>
        <taxon>Arcoidea</taxon>
        <taxon>Arcidae</taxon>
        <taxon>Tegillarca</taxon>
    </lineage>
</organism>
<sequence>MSAEEEGDIVIDEQSLLELEKNLTEEEKAERKNQAQSHKEEGNKLFKEQNYKEAIKCYGKALRLCPVAFPKDRAIMYSNRAACWMKLKLPDLIKERNEKMKEEMMIVFFYLLGKLKDIGNMILRPFGLSTNNFQMQQNPETGGYSVQFQQNPGNGK</sequence>
<dbReference type="InterPro" id="IPR052769">
    <property type="entry name" value="TPR_domain_protein"/>
</dbReference>
<dbReference type="Gene3D" id="1.25.40.10">
    <property type="entry name" value="Tetratricopeptide repeat domain"/>
    <property type="match status" value="1"/>
</dbReference>
<evidence type="ECO:0000313" key="3">
    <source>
        <dbReference type="EMBL" id="KAJ8317275.1"/>
    </source>
</evidence>
<dbReference type="InterPro" id="IPR019734">
    <property type="entry name" value="TPR_rpt"/>
</dbReference>
<evidence type="ECO:0008006" key="5">
    <source>
        <dbReference type="Google" id="ProtNLM"/>
    </source>
</evidence>
<keyword evidence="1" id="KW-0802">TPR repeat</keyword>
<feature type="region of interest" description="Disordered" evidence="2">
    <location>
        <begin position="23"/>
        <end position="43"/>
    </location>
</feature>
<dbReference type="PROSITE" id="PS50005">
    <property type="entry name" value="TPR"/>
    <property type="match status" value="1"/>
</dbReference>
<dbReference type="InterPro" id="IPR011990">
    <property type="entry name" value="TPR-like_helical_dom_sf"/>
</dbReference>
<dbReference type="Proteomes" id="UP001217089">
    <property type="component" value="Unassembled WGS sequence"/>
</dbReference>
<keyword evidence="4" id="KW-1185">Reference proteome</keyword>
<dbReference type="Pfam" id="PF00515">
    <property type="entry name" value="TPR_1"/>
    <property type="match status" value="1"/>
</dbReference>
<evidence type="ECO:0000256" key="1">
    <source>
        <dbReference type="PROSITE-ProRule" id="PRU00339"/>
    </source>
</evidence>
<evidence type="ECO:0000313" key="4">
    <source>
        <dbReference type="Proteomes" id="UP001217089"/>
    </source>
</evidence>
<dbReference type="PANTHER" id="PTHR46014:SF1">
    <property type="entry name" value="TETRATRICOPEPTIDE REPEAT PROTEIN 1"/>
    <property type="match status" value="1"/>
</dbReference>